<sequence>KKGDNDKRPTKVTASARRKNAAKNPPKKRARKGTSAPETAHPVHEHHEGEPAHNVPEHHEGEPAQADDIVREMEDDEL</sequence>
<feature type="compositionally biased region" description="Basic and acidic residues" evidence="1">
    <location>
        <begin position="41"/>
        <end position="72"/>
    </location>
</feature>
<protein>
    <submittedName>
        <fullName evidence="2">Uncharacterized protein</fullName>
    </submittedName>
</protein>
<dbReference type="EMBL" id="LXQA010360033">
    <property type="protein sequence ID" value="MCI46619.1"/>
    <property type="molecule type" value="Genomic_DNA"/>
</dbReference>
<organism evidence="2 3">
    <name type="scientific">Trifolium medium</name>
    <dbReference type="NCBI Taxonomy" id="97028"/>
    <lineage>
        <taxon>Eukaryota</taxon>
        <taxon>Viridiplantae</taxon>
        <taxon>Streptophyta</taxon>
        <taxon>Embryophyta</taxon>
        <taxon>Tracheophyta</taxon>
        <taxon>Spermatophyta</taxon>
        <taxon>Magnoliopsida</taxon>
        <taxon>eudicotyledons</taxon>
        <taxon>Gunneridae</taxon>
        <taxon>Pentapetalae</taxon>
        <taxon>rosids</taxon>
        <taxon>fabids</taxon>
        <taxon>Fabales</taxon>
        <taxon>Fabaceae</taxon>
        <taxon>Papilionoideae</taxon>
        <taxon>50 kb inversion clade</taxon>
        <taxon>NPAAA clade</taxon>
        <taxon>Hologalegina</taxon>
        <taxon>IRL clade</taxon>
        <taxon>Trifolieae</taxon>
        <taxon>Trifolium</taxon>
    </lineage>
</organism>
<accession>A0A392SD94</accession>
<feature type="compositionally biased region" description="Basic residues" evidence="1">
    <location>
        <begin position="16"/>
        <end position="32"/>
    </location>
</feature>
<proteinExistence type="predicted"/>
<name>A0A392SD94_9FABA</name>
<dbReference type="AlphaFoldDB" id="A0A392SD94"/>
<feature type="region of interest" description="Disordered" evidence="1">
    <location>
        <begin position="1"/>
        <end position="78"/>
    </location>
</feature>
<evidence type="ECO:0000313" key="2">
    <source>
        <dbReference type="EMBL" id="MCI46619.1"/>
    </source>
</evidence>
<reference evidence="2 3" key="1">
    <citation type="journal article" date="2018" name="Front. Plant Sci.">
        <title>Red Clover (Trifolium pratense) and Zigzag Clover (T. medium) - A Picture of Genomic Similarities and Differences.</title>
        <authorList>
            <person name="Dluhosova J."/>
            <person name="Istvanek J."/>
            <person name="Nedelnik J."/>
            <person name="Repkova J."/>
        </authorList>
    </citation>
    <scope>NUCLEOTIDE SEQUENCE [LARGE SCALE GENOMIC DNA]</scope>
    <source>
        <strain evidence="3">cv. 10/8</strain>
        <tissue evidence="2">Leaf</tissue>
    </source>
</reference>
<evidence type="ECO:0000256" key="1">
    <source>
        <dbReference type="SAM" id="MobiDB-lite"/>
    </source>
</evidence>
<comment type="caution">
    <text evidence="2">The sequence shown here is derived from an EMBL/GenBank/DDBJ whole genome shotgun (WGS) entry which is preliminary data.</text>
</comment>
<feature type="non-terminal residue" evidence="2">
    <location>
        <position position="1"/>
    </location>
</feature>
<keyword evidence="3" id="KW-1185">Reference proteome</keyword>
<dbReference type="Proteomes" id="UP000265520">
    <property type="component" value="Unassembled WGS sequence"/>
</dbReference>
<evidence type="ECO:0000313" key="3">
    <source>
        <dbReference type="Proteomes" id="UP000265520"/>
    </source>
</evidence>